<evidence type="ECO:0000313" key="14">
    <source>
        <dbReference type="EMBL" id="CAG8437676.1"/>
    </source>
</evidence>
<dbReference type="AlphaFoldDB" id="A0A9N8V044"/>
<evidence type="ECO:0000259" key="12">
    <source>
        <dbReference type="Pfam" id="PF20258"/>
    </source>
</evidence>
<evidence type="ECO:0000256" key="11">
    <source>
        <dbReference type="ARBA" id="ARBA00049564"/>
    </source>
</evidence>
<gene>
    <name evidence="14" type="ORF">AMORRO_LOCUS30</name>
</gene>
<dbReference type="NCBIfam" id="NF001138">
    <property type="entry name" value="PRK00143.1"/>
    <property type="match status" value="1"/>
</dbReference>
<dbReference type="SUPFAM" id="SSF52402">
    <property type="entry name" value="Adenine nucleotide alpha hydrolases-like"/>
    <property type="match status" value="1"/>
</dbReference>
<keyword evidence="7" id="KW-0547">Nucleotide-binding</keyword>
<dbReference type="GO" id="GO:0002143">
    <property type="term" value="P:tRNA wobble position uridine thiolation"/>
    <property type="evidence" value="ECO:0007669"/>
    <property type="project" value="TreeGrafter"/>
</dbReference>
<evidence type="ECO:0000313" key="15">
    <source>
        <dbReference type="Proteomes" id="UP000789342"/>
    </source>
</evidence>
<name>A0A9N8V044_9GLOM</name>
<sequence length="373" mass="42897">MSGGVDSSVSAYLLQRQGFIVEGVYMRNWDIADEEGECTSDQDWQDVRMVCDQLKIPCRQVDFTKEYWVHVFVKMIEDYESGITPNPDITCNRKIKFGWFLDRCLNSIPERDKSSTWVATGHYVQNEITDSGRIKLLRGADSNKDQSYFLSTVPEEKFRNVIFPVGHLLKKEVREIALKADLIVACKKESMGICFVGKKKTFSKFLEQYIVSKPGDVKTLDGVVIVKDFGNLGQHNGQFAYTIGQRARINDKYKWFVHRRDSKENTLIAVPGSDHPAFFSKGLIAKDWIWSWNEPPEGIREGVELLGQVRYRQYPGMLFRFEIFLNINNSCRPDDSYIVEFQEPQWAIAPGQYVVVWKGDWCLGAGVIHDTID</sequence>
<dbReference type="InterPro" id="IPR046884">
    <property type="entry name" value="MnmA-like_central"/>
</dbReference>
<comment type="caution">
    <text evidence="14">The sequence shown here is derived from an EMBL/GenBank/DDBJ whole genome shotgun (WGS) entry which is preliminary data.</text>
</comment>
<evidence type="ECO:0000256" key="2">
    <source>
        <dbReference type="ARBA" id="ARBA00006191"/>
    </source>
</evidence>
<dbReference type="CDD" id="cd01998">
    <property type="entry name" value="MnmA_TRMU-like"/>
    <property type="match status" value="1"/>
</dbReference>
<evidence type="ECO:0000256" key="10">
    <source>
        <dbReference type="ARBA" id="ARBA00023157"/>
    </source>
</evidence>
<dbReference type="GO" id="GO:0000049">
    <property type="term" value="F:tRNA binding"/>
    <property type="evidence" value="ECO:0007669"/>
    <property type="project" value="UniProtKB-KW"/>
</dbReference>
<comment type="catalytic activity">
    <reaction evidence="11">
        <text>5-taurinomethyluridine(34) in tRNA + S-sulfanyl-L-cysteinyl-[protein] + AH2 + ATP = 5-taurinomethyl-2-thiouridine(34) in tRNA + L-cysteinyl-[protein] + A + AMP + diphosphate + H(+)</text>
        <dbReference type="Rhea" id="RHEA:47040"/>
        <dbReference type="Rhea" id="RHEA-COMP:10131"/>
        <dbReference type="Rhea" id="RHEA-COMP:11726"/>
        <dbReference type="Rhea" id="RHEA-COMP:11732"/>
        <dbReference type="Rhea" id="RHEA-COMP:11733"/>
        <dbReference type="ChEBI" id="CHEBI:13193"/>
        <dbReference type="ChEBI" id="CHEBI:15378"/>
        <dbReference type="ChEBI" id="CHEBI:17499"/>
        <dbReference type="ChEBI" id="CHEBI:29950"/>
        <dbReference type="ChEBI" id="CHEBI:30616"/>
        <dbReference type="ChEBI" id="CHEBI:33019"/>
        <dbReference type="ChEBI" id="CHEBI:61963"/>
        <dbReference type="ChEBI" id="CHEBI:87171"/>
        <dbReference type="ChEBI" id="CHEBI:87172"/>
        <dbReference type="ChEBI" id="CHEBI:456215"/>
        <dbReference type="EC" id="2.8.1.14"/>
    </reaction>
</comment>
<dbReference type="GO" id="GO:0016783">
    <property type="term" value="F:sulfurtransferase activity"/>
    <property type="evidence" value="ECO:0007669"/>
    <property type="project" value="InterPro"/>
</dbReference>
<dbReference type="InterPro" id="IPR004506">
    <property type="entry name" value="MnmA-like"/>
</dbReference>
<keyword evidence="5" id="KW-0808">Transferase</keyword>
<comment type="similarity">
    <text evidence="2">Belongs to the MnmA/TRMU family.</text>
</comment>
<dbReference type="OrthoDB" id="3685at2759"/>
<dbReference type="Pfam" id="PF20258">
    <property type="entry name" value="tRNA_Me_trans_C"/>
    <property type="match status" value="1"/>
</dbReference>
<dbReference type="EMBL" id="CAJVPV010000007">
    <property type="protein sequence ID" value="CAG8437676.1"/>
    <property type="molecule type" value="Genomic_DNA"/>
</dbReference>
<evidence type="ECO:0000256" key="8">
    <source>
        <dbReference type="ARBA" id="ARBA00022840"/>
    </source>
</evidence>
<dbReference type="NCBIfam" id="TIGR00420">
    <property type="entry name" value="trmU"/>
    <property type="match status" value="1"/>
</dbReference>
<evidence type="ECO:0000256" key="7">
    <source>
        <dbReference type="ARBA" id="ARBA00022741"/>
    </source>
</evidence>
<keyword evidence="15" id="KW-1185">Reference proteome</keyword>
<dbReference type="Proteomes" id="UP000789342">
    <property type="component" value="Unassembled WGS sequence"/>
</dbReference>
<proteinExistence type="inferred from homology"/>
<evidence type="ECO:0000259" key="13">
    <source>
        <dbReference type="Pfam" id="PF20259"/>
    </source>
</evidence>
<dbReference type="EC" id="2.8.1.14" evidence="3"/>
<dbReference type="PANTHER" id="PTHR11933">
    <property type="entry name" value="TRNA 5-METHYLAMINOMETHYL-2-THIOURIDYLATE -METHYLTRANSFERASE"/>
    <property type="match status" value="1"/>
</dbReference>
<feature type="domain" description="tRNA-specific 2-thiouridylase MnmA-like central" evidence="13">
    <location>
        <begin position="204"/>
        <end position="268"/>
    </location>
</feature>
<keyword evidence="10" id="KW-1015">Disulfide bond</keyword>
<dbReference type="GO" id="GO:0005524">
    <property type="term" value="F:ATP binding"/>
    <property type="evidence" value="ECO:0007669"/>
    <property type="project" value="UniProtKB-KW"/>
</dbReference>
<evidence type="ECO:0000256" key="1">
    <source>
        <dbReference type="ARBA" id="ARBA00003986"/>
    </source>
</evidence>
<evidence type="ECO:0000256" key="3">
    <source>
        <dbReference type="ARBA" id="ARBA00011953"/>
    </source>
</evidence>
<evidence type="ECO:0000256" key="4">
    <source>
        <dbReference type="ARBA" id="ARBA00022555"/>
    </source>
</evidence>
<dbReference type="PANTHER" id="PTHR11933:SF5">
    <property type="entry name" value="MITOCHONDRIAL TRNA-SPECIFIC 2-THIOURIDYLASE 1"/>
    <property type="match status" value="1"/>
</dbReference>
<keyword evidence="9" id="KW-0694">RNA-binding</keyword>
<organism evidence="14 15">
    <name type="scientific">Acaulospora morrowiae</name>
    <dbReference type="NCBI Taxonomy" id="94023"/>
    <lineage>
        <taxon>Eukaryota</taxon>
        <taxon>Fungi</taxon>
        <taxon>Fungi incertae sedis</taxon>
        <taxon>Mucoromycota</taxon>
        <taxon>Glomeromycotina</taxon>
        <taxon>Glomeromycetes</taxon>
        <taxon>Diversisporales</taxon>
        <taxon>Acaulosporaceae</taxon>
        <taxon>Acaulospora</taxon>
    </lineage>
</organism>
<dbReference type="FunFam" id="3.40.50.620:FF:000115">
    <property type="entry name" value="tRNA-specific 2-thiouridylase MnmA"/>
    <property type="match status" value="1"/>
</dbReference>
<keyword evidence="6" id="KW-0819">tRNA processing</keyword>
<protein>
    <recommendedName>
        <fullName evidence="3">tRNA-5-taurinomethyluridine 2-sulfurtransferase</fullName>
        <ecNumber evidence="3">2.8.1.14</ecNumber>
    </recommendedName>
</protein>
<dbReference type="GO" id="GO:0005739">
    <property type="term" value="C:mitochondrion"/>
    <property type="evidence" value="ECO:0007669"/>
    <property type="project" value="TreeGrafter"/>
</dbReference>
<dbReference type="InterPro" id="IPR023382">
    <property type="entry name" value="MnmA-like_central_sf"/>
</dbReference>
<dbReference type="Pfam" id="PF03054">
    <property type="entry name" value="tRNA_Me_trans"/>
    <property type="match status" value="1"/>
</dbReference>
<comment type="function">
    <text evidence="1">Catalyzes the 2-thiolation of uridine at the wobble position (U34) of mitochondrial tRNA(Lys), tRNA(Glu) and tRNA(Gln). Required for the formation of 5-taurinomethyl-2-thiouridine (tm5s2U) of mitochondrial tRNA(Lys), tRNA(Glu), and tRNA(Gln) at the wobble position. ATP is required to activate the C2 atom of the wobble base.</text>
</comment>
<feature type="domain" description="tRNA-specific 2-thiouridylase MnmA-like C-terminal" evidence="12">
    <location>
        <begin position="281"/>
        <end position="368"/>
    </location>
</feature>
<dbReference type="Gene3D" id="2.40.30.10">
    <property type="entry name" value="Translation factors"/>
    <property type="match status" value="1"/>
</dbReference>
<evidence type="ECO:0000256" key="5">
    <source>
        <dbReference type="ARBA" id="ARBA00022679"/>
    </source>
</evidence>
<reference evidence="14" key="1">
    <citation type="submission" date="2021-06" db="EMBL/GenBank/DDBJ databases">
        <authorList>
            <person name="Kallberg Y."/>
            <person name="Tangrot J."/>
            <person name="Rosling A."/>
        </authorList>
    </citation>
    <scope>NUCLEOTIDE SEQUENCE</scope>
    <source>
        <strain evidence="14">CL551</strain>
    </source>
</reference>
<dbReference type="Pfam" id="PF20259">
    <property type="entry name" value="tRNA_Me_trans_M"/>
    <property type="match status" value="1"/>
</dbReference>
<dbReference type="Gene3D" id="3.40.50.620">
    <property type="entry name" value="HUPs"/>
    <property type="match status" value="1"/>
</dbReference>
<evidence type="ECO:0000256" key="9">
    <source>
        <dbReference type="ARBA" id="ARBA00022884"/>
    </source>
</evidence>
<keyword evidence="8" id="KW-0067">ATP-binding</keyword>
<dbReference type="InterPro" id="IPR014729">
    <property type="entry name" value="Rossmann-like_a/b/a_fold"/>
</dbReference>
<dbReference type="InterPro" id="IPR046885">
    <property type="entry name" value="MnmA-like_C"/>
</dbReference>
<accession>A0A9N8V044</accession>
<dbReference type="Gene3D" id="2.30.30.280">
    <property type="entry name" value="Adenine nucleotide alpha hydrolases-like domains"/>
    <property type="match status" value="1"/>
</dbReference>
<evidence type="ECO:0000256" key="6">
    <source>
        <dbReference type="ARBA" id="ARBA00022694"/>
    </source>
</evidence>
<keyword evidence="4" id="KW-0820">tRNA-binding</keyword>